<dbReference type="AlphaFoldDB" id="A0A378JMV2"/>
<dbReference type="Pfam" id="PF00561">
    <property type="entry name" value="Abhydrolase_1"/>
    <property type="match status" value="1"/>
</dbReference>
<evidence type="ECO:0000259" key="3">
    <source>
        <dbReference type="Pfam" id="PF00561"/>
    </source>
</evidence>
<evidence type="ECO:0000256" key="1">
    <source>
        <dbReference type="ARBA" id="ARBA00008645"/>
    </source>
</evidence>
<dbReference type="PANTHER" id="PTHR43798">
    <property type="entry name" value="MONOACYLGLYCEROL LIPASE"/>
    <property type="match status" value="1"/>
</dbReference>
<dbReference type="OrthoDB" id="149912at2"/>
<comment type="similarity">
    <text evidence="1">Belongs to the AB hydrolase superfamily.</text>
</comment>
<dbReference type="InterPro" id="IPR000073">
    <property type="entry name" value="AB_hydrolase_1"/>
</dbReference>
<accession>A0A378JMV2</accession>
<protein>
    <submittedName>
        <fullName evidence="4">Lipase A</fullName>
        <ecNumber evidence="4">3.1.1.10</ecNumber>
    </submittedName>
</protein>
<sequence length="281" mass="31893">MTYEERSVSIFGFKIGLKIWNAQCPNLVLCLHGKMDNAASFDFLAPLFPEQQFVAVDYPGTGFSSSYPEGVMPNWKNDAYLMLHLIKKLGWQSFDIIAHSLGSLLAAIIAIARPQQVGRLVFLDILGPTLNFSEQRMNYFYYDLETYLSYNLKQRTCFPHQETAIRDRMKIGNISYQAAKALVVRGTIKSKNGWHWTFDQRLRCVSSTLPGEDELNQLFKAISIPVCLIRAKQGVAYPKEIFQSRAACLNKLTIYEVQGGHHVHMDNPAPVAKLISQFFNS</sequence>
<evidence type="ECO:0000313" key="5">
    <source>
        <dbReference type="Proteomes" id="UP000254794"/>
    </source>
</evidence>
<name>A0A378JMV2_9GAMM</name>
<dbReference type="EC" id="3.1.1.10" evidence="4"/>
<reference evidence="4 5" key="1">
    <citation type="submission" date="2018-06" db="EMBL/GenBank/DDBJ databases">
        <authorList>
            <consortium name="Pathogen Informatics"/>
            <person name="Doyle S."/>
        </authorList>
    </citation>
    <scope>NUCLEOTIDE SEQUENCE [LARGE SCALE GENOMIC DNA]</scope>
    <source>
        <strain evidence="4 5">NCTC13316</strain>
    </source>
</reference>
<keyword evidence="2 4" id="KW-0378">Hydrolase</keyword>
<dbReference type="GO" id="GO:0050357">
    <property type="term" value="F:tropinesterase activity"/>
    <property type="evidence" value="ECO:0007669"/>
    <property type="project" value="UniProtKB-EC"/>
</dbReference>
<dbReference type="SUPFAM" id="SSF53474">
    <property type="entry name" value="alpha/beta-Hydrolases"/>
    <property type="match status" value="1"/>
</dbReference>
<dbReference type="RefSeq" id="WP_115331610.1">
    <property type="nucleotide sequence ID" value="NZ_CAAAHP010000002.1"/>
</dbReference>
<evidence type="ECO:0000256" key="2">
    <source>
        <dbReference type="ARBA" id="ARBA00022801"/>
    </source>
</evidence>
<dbReference type="PANTHER" id="PTHR43798:SF14">
    <property type="entry name" value="SERINE HYDROLASE-LIKE PROTEIN DDB_G0286239"/>
    <property type="match status" value="1"/>
</dbReference>
<proteinExistence type="inferred from homology"/>
<dbReference type="Proteomes" id="UP000254794">
    <property type="component" value="Unassembled WGS sequence"/>
</dbReference>
<dbReference type="Gene3D" id="3.40.50.1820">
    <property type="entry name" value="alpha/beta hydrolase"/>
    <property type="match status" value="1"/>
</dbReference>
<feature type="domain" description="AB hydrolase-1" evidence="3">
    <location>
        <begin position="27"/>
        <end position="155"/>
    </location>
</feature>
<dbReference type="InterPro" id="IPR050266">
    <property type="entry name" value="AB_hydrolase_sf"/>
</dbReference>
<keyword evidence="5" id="KW-1185">Reference proteome</keyword>
<gene>
    <name evidence="4" type="ORF">NCTC13316_02121</name>
</gene>
<dbReference type="EMBL" id="UGOD01000001">
    <property type="protein sequence ID" value="STX52018.1"/>
    <property type="molecule type" value="Genomic_DNA"/>
</dbReference>
<evidence type="ECO:0000313" key="4">
    <source>
        <dbReference type="EMBL" id="STX52018.1"/>
    </source>
</evidence>
<dbReference type="GO" id="GO:0016020">
    <property type="term" value="C:membrane"/>
    <property type="evidence" value="ECO:0007669"/>
    <property type="project" value="TreeGrafter"/>
</dbReference>
<organism evidence="4 5">
    <name type="scientific">Legionella busanensis</name>
    <dbReference type="NCBI Taxonomy" id="190655"/>
    <lineage>
        <taxon>Bacteria</taxon>
        <taxon>Pseudomonadati</taxon>
        <taxon>Pseudomonadota</taxon>
        <taxon>Gammaproteobacteria</taxon>
        <taxon>Legionellales</taxon>
        <taxon>Legionellaceae</taxon>
        <taxon>Legionella</taxon>
    </lineage>
</organism>
<dbReference type="InterPro" id="IPR029058">
    <property type="entry name" value="AB_hydrolase_fold"/>
</dbReference>